<reference evidence="5" key="2">
    <citation type="submission" date="2025-09" db="UniProtKB">
        <authorList>
            <consortium name="Ensembl"/>
        </authorList>
    </citation>
    <scope>IDENTIFICATION</scope>
</reference>
<gene>
    <name evidence="5" type="primary">FSTL5</name>
</gene>
<evidence type="ECO:0000256" key="2">
    <source>
        <dbReference type="SAM" id="SignalP"/>
    </source>
</evidence>
<keyword evidence="1" id="KW-1015">Disulfide bond</keyword>
<protein>
    <submittedName>
        <fullName evidence="5">Follistatin like 5</fullName>
    </submittedName>
</protein>
<dbReference type="SUPFAM" id="SSF75011">
    <property type="entry name" value="3-carboxy-cis,cis-mucoante lactonizing enzyme"/>
    <property type="match status" value="1"/>
</dbReference>
<dbReference type="Gene3D" id="2.130.10.10">
    <property type="entry name" value="YVTN repeat-like/Quinoprotein amine dehydrogenase"/>
    <property type="match status" value="1"/>
</dbReference>
<dbReference type="InterPro" id="IPR050653">
    <property type="entry name" value="Prot_Inhib_GrowthFact_Antg"/>
</dbReference>
<dbReference type="Ensembl" id="ENSGMOT00000056570.1">
    <property type="protein sequence ID" value="ENSGMOP00000044427.1"/>
    <property type="gene ID" value="ENSGMOG00000012381.2"/>
</dbReference>
<accession>A0A8C5BEM6</accession>
<dbReference type="PROSITE" id="PS50835">
    <property type="entry name" value="IG_LIKE"/>
    <property type="match status" value="2"/>
</dbReference>
<dbReference type="Proteomes" id="UP000694546">
    <property type="component" value="Chromosome 10"/>
</dbReference>
<dbReference type="InterPro" id="IPR003598">
    <property type="entry name" value="Ig_sub2"/>
</dbReference>
<sequence>MTLYLSLPHISLIVIISIDLVLGLHGDPVSAGPQGYGGPCEQQSCGLGRHCVAAPGGGPATCGCLERCRPHYKPVCGSDGTLYRNHCELHRAACLTHAHITITHSQDCFYKDDDCRLGDYRRMKTKVLELHERRSLGSQPAGAHTDNMAARRQLVDAMFRRFDSDSNGQVESREISQVSPYYTWILILYICIYICRSLSVTVVTAGQSTVLTCAVSGEGRPPIMWTRHGQLLNELNLEDISDFGDDGSLYITKVTSSHLGNYSCHADGFPQLSQTHTLLVQVPPVLRVYPESQAREPGVTASLRCHAEGIPPPTLAWLKNGLDITPKLSKQLTLQANGSEVHVSNVHFEDTGAYTCIAKNAAGVDEDISSLFVEDSNRKTLANILWRDDGLGIGNMFYVFYEDGIKVIQPVACEIQRHIKPSEKLLGLQEEVCPGFTAGVQRCDWSSAVNVNDQLIYAAQPGLHRLLLLDVKSQKAVQTVRTDPFPATLQYDPDHDQVWILSWGDLDKRSPTLQVTPTGLYWSLLVSGPEEVASFYIPPPSLIVSHNRFGVVLHRDEAALHKMDLATLSYVKNVSLAAWGCVPLAVASTPLGGYYVIQCRPGSTGAAQPQLLLDSVTDAVIGRNADVTGTPYMSPDGRYLVTVDDGDGLMRIQTVSDAGAIGPPFDIHTNLHLADLAFQRSCTQRGQYNVVGASGRQTDALLVELSSGEVKMIKSLKEPLRAEEWRWSSRNRQVVGSGLFGQYLLSPSRESLFVLDGHLNKLNCEITEVVGAGAVVWVGQS</sequence>
<dbReference type="PROSITE" id="PS00018">
    <property type="entry name" value="EF_HAND_1"/>
    <property type="match status" value="1"/>
</dbReference>
<reference evidence="5" key="1">
    <citation type="submission" date="2025-08" db="UniProtKB">
        <authorList>
            <consortium name="Ensembl"/>
        </authorList>
    </citation>
    <scope>IDENTIFICATION</scope>
</reference>
<dbReference type="Pfam" id="PF13927">
    <property type="entry name" value="Ig_3"/>
    <property type="match status" value="2"/>
</dbReference>
<dbReference type="SMART" id="SM00409">
    <property type="entry name" value="IG"/>
    <property type="match status" value="2"/>
</dbReference>
<evidence type="ECO:0000313" key="5">
    <source>
        <dbReference type="Ensembl" id="ENSGMOP00000044427.1"/>
    </source>
</evidence>
<evidence type="ECO:0000259" key="3">
    <source>
        <dbReference type="PROSITE" id="PS50835"/>
    </source>
</evidence>
<evidence type="ECO:0000313" key="6">
    <source>
        <dbReference type="Proteomes" id="UP000694546"/>
    </source>
</evidence>
<feature type="domain" description="Ig-like" evidence="3">
    <location>
        <begin position="284"/>
        <end position="369"/>
    </location>
</feature>
<dbReference type="PANTHER" id="PTHR10913">
    <property type="entry name" value="FOLLISTATIN-RELATED"/>
    <property type="match status" value="1"/>
</dbReference>
<dbReference type="InterPro" id="IPR036179">
    <property type="entry name" value="Ig-like_dom_sf"/>
</dbReference>
<dbReference type="InterPro" id="IPR015943">
    <property type="entry name" value="WD40/YVTN_repeat-like_dom_sf"/>
</dbReference>
<evidence type="ECO:0000256" key="1">
    <source>
        <dbReference type="ARBA" id="ARBA00023157"/>
    </source>
</evidence>
<dbReference type="SUPFAM" id="SSF100895">
    <property type="entry name" value="Kazal-type serine protease inhibitors"/>
    <property type="match status" value="1"/>
</dbReference>
<dbReference type="CDD" id="cd00104">
    <property type="entry name" value="KAZAL_FS"/>
    <property type="match status" value="1"/>
</dbReference>
<dbReference type="Pfam" id="PF07648">
    <property type="entry name" value="Kazal_2"/>
    <property type="match status" value="1"/>
</dbReference>
<dbReference type="PANTHER" id="PTHR10913:SF44">
    <property type="entry name" value="FOLLISTATIN-RELATED PROTEIN 5"/>
    <property type="match status" value="1"/>
</dbReference>
<dbReference type="Gene3D" id="3.30.60.30">
    <property type="match status" value="1"/>
</dbReference>
<evidence type="ECO:0000259" key="4">
    <source>
        <dbReference type="PROSITE" id="PS51465"/>
    </source>
</evidence>
<dbReference type="InterPro" id="IPR036058">
    <property type="entry name" value="Kazal_dom_sf"/>
</dbReference>
<name>A0A8C5BEM6_GADMO</name>
<dbReference type="Gene3D" id="2.60.40.10">
    <property type="entry name" value="Immunoglobulins"/>
    <property type="match status" value="2"/>
</dbReference>
<feature type="chain" id="PRO_5045036205" evidence="2">
    <location>
        <begin position="24"/>
        <end position="781"/>
    </location>
</feature>
<dbReference type="SUPFAM" id="SSF48726">
    <property type="entry name" value="Immunoglobulin"/>
    <property type="match status" value="2"/>
</dbReference>
<feature type="signal peptide" evidence="2">
    <location>
        <begin position="1"/>
        <end position="23"/>
    </location>
</feature>
<dbReference type="GO" id="GO:0030154">
    <property type="term" value="P:cell differentiation"/>
    <property type="evidence" value="ECO:0007669"/>
    <property type="project" value="TreeGrafter"/>
</dbReference>
<dbReference type="SMART" id="SM00280">
    <property type="entry name" value="KAZAL"/>
    <property type="match status" value="1"/>
</dbReference>
<keyword evidence="2" id="KW-0732">Signal</keyword>
<dbReference type="GO" id="GO:0030510">
    <property type="term" value="P:regulation of BMP signaling pathway"/>
    <property type="evidence" value="ECO:0007669"/>
    <property type="project" value="TreeGrafter"/>
</dbReference>
<dbReference type="InterPro" id="IPR003599">
    <property type="entry name" value="Ig_sub"/>
</dbReference>
<dbReference type="SMART" id="SM00408">
    <property type="entry name" value="IGc2"/>
    <property type="match status" value="2"/>
</dbReference>
<dbReference type="PROSITE" id="PS51465">
    <property type="entry name" value="KAZAL_2"/>
    <property type="match status" value="1"/>
</dbReference>
<feature type="domain" description="Ig-like" evidence="3">
    <location>
        <begin position="180"/>
        <end position="281"/>
    </location>
</feature>
<dbReference type="GO" id="GO:0005615">
    <property type="term" value="C:extracellular space"/>
    <property type="evidence" value="ECO:0007669"/>
    <property type="project" value="TreeGrafter"/>
</dbReference>
<dbReference type="CDD" id="cd00096">
    <property type="entry name" value="Ig"/>
    <property type="match status" value="1"/>
</dbReference>
<feature type="domain" description="Kazal-like" evidence="4">
    <location>
        <begin position="56"/>
        <end position="110"/>
    </location>
</feature>
<keyword evidence="6" id="KW-1185">Reference proteome</keyword>
<dbReference type="GeneTree" id="ENSGT00940000156495"/>
<dbReference type="InterPro" id="IPR007110">
    <property type="entry name" value="Ig-like_dom"/>
</dbReference>
<dbReference type="InterPro" id="IPR002350">
    <property type="entry name" value="Kazal_dom"/>
</dbReference>
<dbReference type="InterPro" id="IPR018247">
    <property type="entry name" value="EF_Hand_1_Ca_BS"/>
</dbReference>
<dbReference type="AlphaFoldDB" id="A0A8C5BEM6"/>
<proteinExistence type="predicted"/>
<dbReference type="InterPro" id="IPR013783">
    <property type="entry name" value="Ig-like_fold"/>
</dbReference>
<dbReference type="CDD" id="cd05736">
    <property type="entry name" value="IgI_2_Follistatin_like"/>
    <property type="match status" value="1"/>
</dbReference>
<organism evidence="5 6">
    <name type="scientific">Gadus morhua</name>
    <name type="common">Atlantic cod</name>
    <dbReference type="NCBI Taxonomy" id="8049"/>
    <lineage>
        <taxon>Eukaryota</taxon>
        <taxon>Metazoa</taxon>
        <taxon>Chordata</taxon>
        <taxon>Craniata</taxon>
        <taxon>Vertebrata</taxon>
        <taxon>Euteleostomi</taxon>
        <taxon>Actinopterygii</taxon>
        <taxon>Neopterygii</taxon>
        <taxon>Teleostei</taxon>
        <taxon>Neoteleostei</taxon>
        <taxon>Acanthomorphata</taxon>
        <taxon>Zeiogadaria</taxon>
        <taxon>Gadariae</taxon>
        <taxon>Gadiformes</taxon>
        <taxon>Gadoidei</taxon>
        <taxon>Gadidae</taxon>
        <taxon>Gadus</taxon>
    </lineage>
</organism>